<organism evidence="2 3">
    <name type="scientific">Pleomorphomonas carboxyditropha</name>
    <dbReference type="NCBI Taxonomy" id="2023338"/>
    <lineage>
        <taxon>Bacteria</taxon>
        <taxon>Pseudomonadati</taxon>
        <taxon>Pseudomonadota</taxon>
        <taxon>Alphaproteobacteria</taxon>
        <taxon>Hyphomicrobiales</taxon>
        <taxon>Pleomorphomonadaceae</taxon>
        <taxon>Pleomorphomonas</taxon>
    </lineage>
</organism>
<comment type="caution">
    <text evidence="2">The sequence shown here is derived from an EMBL/GenBank/DDBJ whole genome shotgun (WGS) entry which is preliminary data.</text>
</comment>
<keyword evidence="1" id="KW-0472">Membrane</keyword>
<dbReference type="EMBL" id="NQVN01000010">
    <property type="protein sequence ID" value="PIO98310.1"/>
    <property type="molecule type" value="Genomic_DNA"/>
</dbReference>
<keyword evidence="1" id="KW-1133">Transmembrane helix</keyword>
<evidence type="ECO:0000313" key="2">
    <source>
        <dbReference type="EMBL" id="PIO98310.1"/>
    </source>
</evidence>
<accession>A0A2G9WW03</accession>
<protein>
    <submittedName>
        <fullName evidence="2">Uncharacterized protein</fullName>
    </submittedName>
</protein>
<keyword evidence="3" id="KW-1185">Reference proteome</keyword>
<reference evidence="2 3" key="1">
    <citation type="submission" date="2017-08" db="EMBL/GenBank/DDBJ databases">
        <title>Pleomorphomonas carboxidotrophicus sp. nov., a new mesophilic hydrogenogenic carboxidotroph.</title>
        <authorList>
            <person name="Esquivel-Elizondo S."/>
            <person name="Krajmalnik-Brown R."/>
            <person name="Maldonado J."/>
        </authorList>
    </citation>
    <scope>NUCLEOTIDE SEQUENCE [LARGE SCALE GENOMIC DNA]</scope>
    <source>
        <strain evidence="2 3">SVCO-16</strain>
    </source>
</reference>
<proteinExistence type="predicted"/>
<sequence>MSNALLLDAACWVLLIFCGSVALIFAGLILWAVWMNIIRPALTPAAVIDRLADDIIASYPDPEQEAQARLERARSGSDGAEQVYWYRVRRVVRRRLHKSAGRRC</sequence>
<dbReference type="RefSeq" id="WP_100081336.1">
    <property type="nucleotide sequence ID" value="NZ_NQVN01000010.1"/>
</dbReference>
<evidence type="ECO:0000313" key="3">
    <source>
        <dbReference type="Proteomes" id="UP000231070"/>
    </source>
</evidence>
<feature type="transmembrane region" description="Helical" evidence="1">
    <location>
        <begin position="12"/>
        <end position="34"/>
    </location>
</feature>
<keyword evidence="1" id="KW-0812">Transmembrane</keyword>
<evidence type="ECO:0000256" key="1">
    <source>
        <dbReference type="SAM" id="Phobius"/>
    </source>
</evidence>
<dbReference type="Proteomes" id="UP000231070">
    <property type="component" value="Unassembled WGS sequence"/>
</dbReference>
<name>A0A2G9WW03_9HYPH</name>
<gene>
    <name evidence="2" type="ORF">CJ014_15175</name>
</gene>
<dbReference type="OrthoDB" id="8117118at2"/>
<dbReference type="AlphaFoldDB" id="A0A2G9WW03"/>